<keyword evidence="8 10" id="KW-1133">Transmembrane helix</keyword>
<evidence type="ECO:0000259" key="12">
    <source>
        <dbReference type="PROSITE" id="PS50885"/>
    </source>
</evidence>
<dbReference type="EC" id="2.7.13.3" evidence="3"/>
<dbReference type="PROSITE" id="PS50109">
    <property type="entry name" value="HIS_KIN"/>
    <property type="match status" value="1"/>
</dbReference>
<comment type="caution">
    <text evidence="13">The sequence shown here is derived from an EMBL/GenBank/DDBJ whole genome shotgun (WGS) entry which is preliminary data.</text>
</comment>
<evidence type="ECO:0000256" key="7">
    <source>
        <dbReference type="ARBA" id="ARBA00022777"/>
    </source>
</evidence>
<evidence type="ECO:0000256" key="2">
    <source>
        <dbReference type="ARBA" id="ARBA00004370"/>
    </source>
</evidence>
<evidence type="ECO:0000256" key="5">
    <source>
        <dbReference type="ARBA" id="ARBA00022679"/>
    </source>
</evidence>
<evidence type="ECO:0000259" key="11">
    <source>
        <dbReference type="PROSITE" id="PS50109"/>
    </source>
</evidence>
<evidence type="ECO:0000256" key="1">
    <source>
        <dbReference type="ARBA" id="ARBA00000085"/>
    </source>
</evidence>
<dbReference type="Gene3D" id="3.30.565.10">
    <property type="entry name" value="Histidine kinase-like ATPase, C-terminal domain"/>
    <property type="match status" value="1"/>
</dbReference>
<keyword evidence="10" id="KW-0472">Membrane</keyword>
<dbReference type="InterPro" id="IPR050428">
    <property type="entry name" value="TCS_sensor_his_kinase"/>
</dbReference>
<keyword evidence="5" id="KW-0808">Transferase</keyword>
<evidence type="ECO:0000256" key="8">
    <source>
        <dbReference type="ARBA" id="ARBA00022989"/>
    </source>
</evidence>
<dbReference type="Proteomes" id="UP000240481">
    <property type="component" value="Unassembled WGS sequence"/>
</dbReference>
<dbReference type="SMART" id="SM00388">
    <property type="entry name" value="HisKA"/>
    <property type="match status" value="1"/>
</dbReference>
<feature type="domain" description="HAMP" evidence="12">
    <location>
        <begin position="171"/>
        <end position="225"/>
    </location>
</feature>
<name>A0A0J8V9D6_9GAMM</name>
<dbReference type="OrthoDB" id="9121563at2"/>
<dbReference type="GO" id="GO:0000155">
    <property type="term" value="F:phosphorelay sensor kinase activity"/>
    <property type="evidence" value="ECO:0007669"/>
    <property type="project" value="InterPro"/>
</dbReference>
<dbReference type="InterPro" id="IPR036097">
    <property type="entry name" value="HisK_dim/P_sf"/>
</dbReference>
<reference evidence="13 14" key="1">
    <citation type="submission" date="2018-01" db="EMBL/GenBank/DDBJ databases">
        <title>Whole genome sequencing of Histamine producing bacteria.</title>
        <authorList>
            <person name="Butler K."/>
        </authorList>
    </citation>
    <scope>NUCLEOTIDE SEQUENCE [LARGE SCALE GENOMIC DNA]</scope>
    <source>
        <strain evidence="13 14">DSM 24669</strain>
    </source>
</reference>
<sequence>MRPTVKSIKSAKQITFFYFSIVAVMIIAIHLSVFVSTVTHLEKFNARNRLAASFEQVIPMIHQGNITKISIPPYDTFYVGDDSLPSSIQLPDDLELGRATEVYKQGEVSTDFYIVKYQLDIGGRLQNVYGVNIDPVYERSETEMFEAHIQSILISSLLILICLYVVLRISERLTSPLSGLARQLEQRSADDLSPLLLPKVGATKELKVLVDSFNSHQAQVRTILERERAFNRFASHELRTPLMVIKGGLSLLGQSTEPNFVEKQRQRMLTAANDMNDFVATLLTLTRDENQDQAISRPLLPVEIERVIASHKELLANKPVTYQFIVQKQPDIKAPEAAIKILVGNIIKNAFTYTDAGNIRIVLTEKSLTVTDTGIGLGLNQATNERQNTAQGYGLGLLIANDICRKYSWQLTMQDRQQAGDAQHGCNATIRFSNSAIQV</sequence>
<dbReference type="PANTHER" id="PTHR45436">
    <property type="entry name" value="SENSOR HISTIDINE KINASE YKOH"/>
    <property type="match status" value="1"/>
</dbReference>
<dbReference type="Gene3D" id="6.10.340.10">
    <property type="match status" value="1"/>
</dbReference>
<dbReference type="InterPro" id="IPR036890">
    <property type="entry name" value="HATPase_C_sf"/>
</dbReference>
<evidence type="ECO:0000256" key="10">
    <source>
        <dbReference type="SAM" id="Phobius"/>
    </source>
</evidence>
<dbReference type="SUPFAM" id="SSF47384">
    <property type="entry name" value="Homodimeric domain of signal transducing histidine kinase"/>
    <property type="match status" value="1"/>
</dbReference>
<dbReference type="InterPro" id="IPR005467">
    <property type="entry name" value="His_kinase_dom"/>
</dbReference>
<evidence type="ECO:0000313" key="13">
    <source>
        <dbReference type="EMBL" id="PSW22850.1"/>
    </source>
</evidence>
<dbReference type="SMART" id="SM00387">
    <property type="entry name" value="HATPase_c"/>
    <property type="match status" value="1"/>
</dbReference>
<dbReference type="Pfam" id="PF00512">
    <property type="entry name" value="HisKA"/>
    <property type="match status" value="1"/>
</dbReference>
<evidence type="ECO:0000256" key="3">
    <source>
        <dbReference type="ARBA" id="ARBA00012438"/>
    </source>
</evidence>
<comment type="catalytic activity">
    <reaction evidence="1">
        <text>ATP + protein L-histidine = ADP + protein N-phospho-L-histidine.</text>
        <dbReference type="EC" id="2.7.13.3"/>
    </reaction>
</comment>
<keyword evidence="6 10" id="KW-0812">Transmembrane</keyword>
<dbReference type="SUPFAM" id="SSF55874">
    <property type="entry name" value="ATPase domain of HSP90 chaperone/DNA topoisomerase II/histidine kinase"/>
    <property type="match status" value="1"/>
</dbReference>
<gene>
    <name evidence="13" type="ORF">C9I94_18920</name>
</gene>
<dbReference type="EMBL" id="PYLZ01000011">
    <property type="protein sequence ID" value="PSW22850.1"/>
    <property type="molecule type" value="Genomic_DNA"/>
</dbReference>
<evidence type="ECO:0000256" key="6">
    <source>
        <dbReference type="ARBA" id="ARBA00022692"/>
    </source>
</evidence>
<feature type="transmembrane region" description="Helical" evidence="10">
    <location>
        <begin position="16"/>
        <end position="35"/>
    </location>
</feature>
<accession>A0A0J8V9D6</accession>
<dbReference type="PANTHER" id="PTHR45436:SF16">
    <property type="entry name" value="HISTIDINE KINASE"/>
    <property type="match status" value="1"/>
</dbReference>
<dbReference type="InterPro" id="IPR003594">
    <property type="entry name" value="HATPase_dom"/>
</dbReference>
<organism evidence="13 14">
    <name type="scientific">Photobacterium swingsii</name>
    <dbReference type="NCBI Taxonomy" id="680026"/>
    <lineage>
        <taxon>Bacteria</taxon>
        <taxon>Pseudomonadati</taxon>
        <taxon>Pseudomonadota</taxon>
        <taxon>Gammaproteobacteria</taxon>
        <taxon>Vibrionales</taxon>
        <taxon>Vibrionaceae</taxon>
        <taxon>Photobacterium</taxon>
    </lineage>
</organism>
<dbReference type="Pfam" id="PF02518">
    <property type="entry name" value="HATPase_c"/>
    <property type="match status" value="1"/>
</dbReference>
<dbReference type="GO" id="GO:0005886">
    <property type="term" value="C:plasma membrane"/>
    <property type="evidence" value="ECO:0007669"/>
    <property type="project" value="TreeGrafter"/>
</dbReference>
<evidence type="ECO:0000256" key="9">
    <source>
        <dbReference type="ARBA" id="ARBA00023012"/>
    </source>
</evidence>
<keyword evidence="4" id="KW-0597">Phosphoprotein</keyword>
<proteinExistence type="predicted"/>
<dbReference type="InterPro" id="IPR003661">
    <property type="entry name" value="HisK_dim/P_dom"/>
</dbReference>
<feature type="domain" description="Histidine kinase" evidence="11">
    <location>
        <begin position="233"/>
        <end position="436"/>
    </location>
</feature>
<keyword evidence="7 13" id="KW-0418">Kinase</keyword>
<keyword evidence="9" id="KW-0902">Two-component regulatory system</keyword>
<dbReference type="STRING" id="680026.AB733_15755"/>
<protein>
    <recommendedName>
        <fullName evidence="3">histidine kinase</fullName>
        <ecNumber evidence="3">2.7.13.3</ecNumber>
    </recommendedName>
</protein>
<dbReference type="CDD" id="cd00082">
    <property type="entry name" value="HisKA"/>
    <property type="match status" value="1"/>
</dbReference>
<comment type="subcellular location">
    <subcellularLocation>
        <location evidence="2">Membrane</location>
    </subcellularLocation>
</comment>
<keyword evidence="14" id="KW-1185">Reference proteome</keyword>
<evidence type="ECO:0000313" key="14">
    <source>
        <dbReference type="Proteomes" id="UP000240481"/>
    </source>
</evidence>
<dbReference type="PROSITE" id="PS50885">
    <property type="entry name" value="HAMP"/>
    <property type="match status" value="1"/>
</dbReference>
<dbReference type="InterPro" id="IPR003660">
    <property type="entry name" value="HAMP_dom"/>
</dbReference>
<evidence type="ECO:0000256" key="4">
    <source>
        <dbReference type="ARBA" id="ARBA00022553"/>
    </source>
</evidence>
<dbReference type="AlphaFoldDB" id="A0A0J8V9D6"/>
<dbReference type="Gene3D" id="1.10.287.130">
    <property type="match status" value="1"/>
</dbReference>